<name>A0AA39X4R4_9PEZI</name>
<accession>A0AA39X4R4</accession>
<evidence type="ECO:0000313" key="2">
    <source>
        <dbReference type="EMBL" id="KAK0626922.1"/>
    </source>
</evidence>
<dbReference type="Proteomes" id="UP001175000">
    <property type="component" value="Unassembled WGS sequence"/>
</dbReference>
<gene>
    <name evidence="2" type="ORF">B0T14DRAFT_122457</name>
</gene>
<dbReference type="EMBL" id="JAULSU010000002">
    <property type="protein sequence ID" value="KAK0626922.1"/>
    <property type="molecule type" value="Genomic_DNA"/>
</dbReference>
<protein>
    <submittedName>
        <fullName evidence="2">Uncharacterized protein</fullName>
    </submittedName>
</protein>
<comment type="caution">
    <text evidence="2">The sequence shown here is derived from an EMBL/GenBank/DDBJ whole genome shotgun (WGS) entry which is preliminary data.</text>
</comment>
<feature type="region of interest" description="Disordered" evidence="1">
    <location>
        <begin position="1"/>
        <end position="21"/>
    </location>
</feature>
<evidence type="ECO:0000256" key="1">
    <source>
        <dbReference type="SAM" id="MobiDB-lite"/>
    </source>
</evidence>
<sequence length="98" mass="10622">MLPPLLATRDIQPDSPSPRRASVQVRVFQSSRMTPPPQTSDSDFPQGMLRTVPAAVGVPQHVAASVPVSGYTPSRRVWDCWVPVVDAFEEQPTVVGAN</sequence>
<proteinExistence type="predicted"/>
<evidence type="ECO:0000313" key="3">
    <source>
        <dbReference type="Proteomes" id="UP001175000"/>
    </source>
</evidence>
<keyword evidence="3" id="KW-1185">Reference proteome</keyword>
<reference evidence="2" key="1">
    <citation type="submission" date="2023-06" db="EMBL/GenBank/DDBJ databases">
        <title>Genome-scale phylogeny and comparative genomics of the fungal order Sordariales.</title>
        <authorList>
            <consortium name="Lawrence Berkeley National Laboratory"/>
            <person name="Hensen N."/>
            <person name="Bonometti L."/>
            <person name="Westerberg I."/>
            <person name="Brannstrom I.O."/>
            <person name="Guillou S."/>
            <person name="Cros-Aarteil S."/>
            <person name="Calhoun S."/>
            <person name="Haridas S."/>
            <person name="Kuo A."/>
            <person name="Mondo S."/>
            <person name="Pangilinan J."/>
            <person name="Riley R."/>
            <person name="Labutti K."/>
            <person name="Andreopoulos B."/>
            <person name="Lipzen A."/>
            <person name="Chen C."/>
            <person name="Yanf M."/>
            <person name="Daum C."/>
            <person name="Ng V."/>
            <person name="Clum A."/>
            <person name="Steindorff A."/>
            <person name="Ohm R."/>
            <person name="Martin F."/>
            <person name="Silar P."/>
            <person name="Natvig D."/>
            <person name="Lalanne C."/>
            <person name="Gautier V."/>
            <person name="Ament-Velasquez S.L."/>
            <person name="Kruys A."/>
            <person name="Hutchinson M.I."/>
            <person name="Powell A.J."/>
            <person name="Barry K."/>
            <person name="Miller A.N."/>
            <person name="Grigoriev I.V."/>
            <person name="Debuchy R."/>
            <person name="Gladieux P."/>
            <person name="Thoren M.H."/>
            <person name="Johannesson H."/>
        </authorList>
    </citation>
    <scope>NUCLEOTIDE SEQUENCE</scope>
    <source>
        <strain evidence="2">CBS 606.72</strain>
    </source>
</reference>
<dbReference type="AlphaFoldDB" id="A0AA39X4R4"/>
<organism evidence="2 3">
    <name type="scientific">Immersiella caudata</name>
    <dbReference type="NCBI Taxonomy" id="314043"/>
    <lineage>
        <taxon>Eukaryota</taxon>
        <taxon>Fungi</taxon>
        <taxon>Dikarya</taxon>
        <taxon>Ascomycota</taxon>
        <taxon>Pezizomycotina</taxon>
        <taxon>Sordariomycetes</taxon>
        <taxon>Sordariomycetidae</taxon>
        <taxon>Sordariales</taxon>
        <taxon>Lasiosphaeriaceae</taxon>
        <taxon>Immersiella</taxon>
    </lineage>
</organism>